<dbReference type="Proteomes" id="UP000647416">
    <property type="component" value="Unassembled WGS sequence"/>
</dbReference>
<evidence type="ECO:0000259" key="2">
    <source>
        <dbReference type="Pfam" id="PF22725"/>
    </source>
</evidence>
<protein>
    <submittedName>
        <fullName evidence="3">Gfo/Idh/MocA family oxidoreductase</fullName>
    </submittedName>
</protein>
<feature type="domain" description="GFO/IDH/MocA-like oxidoreductase" evidence="2">
    <location>
        <begin position="133"/>
        <end position="257"/>
    </location>
</feature>
<reference evidence="3" key="1">
    <citation type="submission" date="2020-08" db="EMBL/GenBank/DDBJ databases">
        <title>Genome public.</title>
        <authorList>
            <person name="Liu C."/>
            <person name="Sun Q."/>
        </authorList>
    </citation>
    <scope>NUCLEOTIDE SEQUENCE</scope>
    <source>
        <strain evidence="3">NSJ-50</strain>
    </source>
</reference>
<accession>A0A926FBR2</accession>
<dbReference type="EMBL" id="JACRTE010000005">
    <property type="protein sequence ID" value="MBC8596357.1"/>
    <property type="molecule type" value="Genomic_DNA"/>
</dbReference>
<dbReference type="InterPro" id="IPR036291">
    <property type="entry name" value="NAD(P)-bd_dom_sf"/>
</dbReference>
<dbReference type="GO" id="GO:0000166">
    <property type="term" value="F:nucleotide binding"/>
    <property type="evidence" value="ECO:0007669"/>
    <property type="project" value="InterPro"/>
</dbReference>
<dbReference type="InterPro" id="IPR055170">
    <property type="entry name" value="GFO_IDH_MocA-like_dom"/>
</dbReference>
<proteinExistence type="predicted"/>
<evidence type="ECO:0000313" key="4">
    <source>
        <dbReference type="Proteomes" id="UP000647416"/>
    </source>
</evidence>
<dbReference type="InterPro" id="IPR052515">
    <property type="entry name" value="Gfo/Idh/MocA_Oxidoreductase"/>
</dbReference>
<dbReference type="AlphaFoldDB" id="A0A926FBR2"/>
<dbReference type="Gene3D" id="3.30.360.10">
    <property type="entry name" value="Dihydrodipicolinate Reductase, domain 2"/>
    <property type="match status" value="1"/>
</dbReference>
<name>A0A926FBR2_9FIRM</name>
<keyword evidence="4" id="KW-1185">Reference proteome</keyword>
<evidence type="ECO:0000313" key="3">
    <source>
        <dbReference type="EMBL" id="MBC8596357.1"/>
    </source>
</evidence>
<dbReference type="RefSeq" id="WP_262431848.1">
    <property type="nucleotide sequence ID" value="NZ_JACRTE010000005.1"/>
</dbReference>
<dbReference type="Pfam" id="PF22725">
    <property type="entry name" value="GFO_IDH_MocA_C3"/>
    <property type="match status" value="1"/>
</dbReference>
<dbReference type="SUPFAM" id="SSF51735">
    <property type="entry name" value="NAD(P)-binding Rossmann-fold domains"/>
    <property type="match status" value="1"/>
</dbReference>
<dbReference type="SUPFAM" id="SSF55347">
    <property type="entry name" value="Glyceraldehyde-3-phosphate dehydrogenase-like, C-terminal domain"/>
    <property type="match status" value="1"/>
</dbReference>
<comment type="caution">
    <text evidence="3">The sequence shown here is derived from an EMBL/GenBank/DDBJ whole genome shotgun (WGS) entry which is preliminary data.</text>
</comment>
<dbReference type="InterPro" id="IPR000683">
    <property type="entry name" value="Gfo/Idh/MocA-like_OxRdtase_N"/>
</dbReference>
<dbReference type="Gene3D" id="3.40.50.720">
    <property type="entry name" value="NAD(P)-binding Rossmann-like Domain"/>
    <property type="match status" value="1"/>
</dbReference>
<dbReference type="PANTHER" id="PTHR43249">
    <property type="entry name" value="UDP-N-ACETYL-2-AMINO-2-DEOXY-D-GLUCURONATE OXIDASE"/>
    <property type="match status" value="1"/>
</dbReference>
<dbReference type="PANTHER" id="PTHR43249:SF1">
    <property type="entry name" value="D-GLUCOSIDE 3-DEHYDROGENASE"/>
    <property type="match status" value="1"/>
</dbReference>
<evidence type="ECO:0000259" key="1">
    <source>
        <dbReference type="Pfam" id="PF01408"/>
    </source>
</evidence>
<organism evidence="3 4">
    <name type="scientific">Qingrenia yutianensis</name>
    <dbReference type="NCBI Taxonomy" id="2763676"/>
    <lineage>
        <taxon>Bacteria</taxon>
        <taxon>Bacillati</taxon>
        <taxon>Bacillota</taxon>
        <taxon>Clostridia</taxon>
        <taxon>Eubacteriales</taxon>
        <taxon>Oscillospiraceae</taxon>
        <taxon>Qingrenia</taxon>
    </lineage>
</organism>
<dbReference type="Pfam" id="PF01408">
    <property type="entry name" value="GFO_IDH_MocA"/>
    <property type="match status" value="1"/>
</dbReference>
<gene>
    <name evidence="3" type="ORF">H8706_05680</name>
</gene>
<feature type="domain" description="Gfo/Idh/MocA-like oxidoreductase N-terminal" evidence="1">
    <location>
        <begin position="5"/>
        <end position="122"/>
    </location>
</feature>
<sequence length="387" mass="43672">MSKLKMGIIGFGNMGTTHANNLTKGRVKDMELGAICDIDPARLEAAKELYPDVPRFDNAEELYKNGGCDVVIVAIPHYDHPKYVEMAFSYGLNVITEKPAGVYTKQVIEMNEAAKKSGKLFGIMYNQRTTDTYKKIKKMVEDGTLGHIKRIQWTITDWYRPQAYHDSASWRSSWAKEGGGTLINQNPHQLDLWQWMFGMPDRISSHVSYGKYYNIEVEDDVTAYMEYDNGTTGVYITSTGEAPGTNRLEIACDMGKIVVENDKMIFWRNTVSEREFNKTNTKIFGLPECWKCEIPTKPASRTPHALIMQNFAESLLNGTPLIAPGYEGINGLTISNAIHLSSWTGETVDVKNFPHERFYELLKEKIANSNADKKVVKKQVADTSGSY</sequence>